<evidence type="ECO:0000313" key="2">
    <source>
        <dbReference type="Proteomes" id="UP001064048"/>
    </source>
</evidence>
<gene>
    <name evidence="1" type="ORF">MSG28_013356</name>
</gene>
<name>A0ACC0KTM3_CHOFU</name>
<dbReference type="EMBL" id="CM046123">
    <property type="protein sequence ID" value="KAI8439643.1"/>
    <property type="molecule type" value="Genomic_DNA"/>
</dbReference>
<reference evidence="1 2" key="1">
    <citation type="journal article" date="2022" name="Genome Biol. Evol.">
        <title>The Spruce Budworm Genome: Reconstructing the Evolutionary History of Antifreeze Proteins.</title>
        <authorList>
            <person name="Beliveau C."/>
            <person name="Gagne P."/>
            <person name="Picq S."/>
            <person name="Vernygora O."/>
            <person name="Keeling C.I."/>
            <person name="Pinkney K."/>
            <person name="Doucet D."/>
            <person name="Wen F."/>
            <person name="Johnston J.S."/>
            <person name="Maaroufi H."/>
            <person name="Boyle B."/>
            <person name="Laroche J."/>
            <person name="Dewar K."/>
            <person name="Juretic N."/>
            <person name="Blackburn G."/>
            <person name="Nisole A."/>
            <person name="Brunet B."/>
            <person name="Brandao M."/>
            <person name="Lumley L."/>
            <person name="Duan J."/>
            <person name="Quan G."/>
            <person name="Lucarotti C.J."/>
            <person name="Roe A.D."/>
            <person name="Sperling F.A.H."/>
            <person name="Levesque R.C."/>
            <person name="Cusson M."/>
        </authorList>
    </citation>
    <scope>NUCLEOTIDE SEQUENCE [LARGE SCALE GENOMIC DNA]</scope>
    <source>
        <strain evidence="1">Glfc:IPQL:Cfum</strain>
    </source>
</reference>
<evidence type="ECO:0000313" key="1">
    <source>
        <dbReference type="EMBL" id="KAI8439643.1"/>
    </source>
</evidence>
<keyword evidence="2" id="KW-1185">Reference proteome</keyword>
<protein>
    <submittedName>
        <fullName evidence="1">Uncharacterized protein</fullName>
    </submittedName>
</protein>
<accession>A0ACC0KTM3</accession>
<sequence length="812" mass="90659">MAQQHKALETFGYASKDGEIPFWLEDVTKEMKETHIKNSSSDSSPTLEKPKLSIGHGKPLNRLTRRTSLDTTMDMLTKSQIPPQAHSAGTVRYNKKAYTQNGRRNYARGKLDWGDSNSSNDFLSDLLPHYVTPRHRRMNEDIDRDFHDVIMGSRQHDYTTGQTSSTKTSSPNLQSSIKKSSKTNPPKKPASMSSVPNGSSNVKERVKTEFVIPELPQGRLMEMKIYSNWGDKYLVGLNGIELFDSDGQLVHIEKVWTDSEAGDSKYGRPEAIADGVVRTRDERHYWTAPAPRSAPVVLSVLLSSCATIALLRIWNYNKSRIYSSRGVRLVQIKLDDRVVFHGEVARASGELKGLLPMFGDTILFTKDPSILEAIMANDRNFQALIRDNEPSDVPTDKRPPTADRREGPSPEKENQWELEKEFKYVAKKIKLTLMSTWRQRNLIGLTGIEIMCYSEPVPIHRAYAYTSHISNEHADSGKFLECKSLFNGNNISTEFEDMWCTNFVAGTMFCHIIMELHEPREITCEFKDPWLISIRIWNYNANVDLSYIGAKHCRVCLDGAPLSCRPLLLRRAPGDTCYDYVQQLDLQAVDDRLGTVQESSSVRAESVPYSSGLGSAAPTGFVLQISIFSTWGDAYYVGLTGVELYDPMGNLIPVTETNVCAHPASVNVLDARAHDVRTPDKLIDGNNGADAAHSWLAPILPHTLNRVFFVFDAPVSIYGMKIWNYGKTPSRGVKEFGVLIDDLLLYNGTLECAKHNETPAPQWICLQNSEDNLTPSPPSSGAPRSTTSGSGGAADPAARPHTSVHAARLHRH</sequence>
<comment type="caution">
    <text evidence="1">The sequence shown here is derived from an EMBL/GenBank/DDBJ whole genome shotgun (WGS) entry which is preliminary data.</text>
</comment>
<dbReference type="Proteomes" id="UP001064048">
    <property type="component" value="Chromosome 23"/>
</dbReference>
<proteinExistence type="predicted"/>
<organism evidence="1 2">
    <name type="scientific">Choristoneura fumiferana</name>
    <name type="common">Spruce budworm moth</name>
    <name type="synonym">Archips fumiferana</name>
    <dbReference type="NCBI Taxonomy" id="7141"/>
    <lineage>
        <taxon>Eukaryota</taxon>
        <taxon>Metazoa</taxon>
        <taxon>Ecdysozoa</taxon>
        <taxon>Arthropoda</taxon>
        <taxon>Hexapoda</taxon>
        <taxon>Insecta</taxon>
        <taxon>Pterygota</taxon>
        <taxon>Neoptera</taxon>
        <taxon>Endopterygota</taxon>
        <taxon>Lepidoptera</taxon>
        <taxon>Glossata</taxon>
        <taxon>Ditrysia</taxon>
        <taxon>Tortricoidea</taxon>
        <taxon>Tortricidae</taxon>
        <taxon>Tortricinae</taxon>
        <taxon>Choristoneura</taxon>
    </lineage>
</organism>